<dbReference type="InterPro" id="IPR014070">
    <property type="entry name" value="WPE_wolbac"/>
</dbReference>
<dbReference type="Proteomes" id="UP000217566">
    <property type="component" value="Unassembled WGS sequence"/>
</dbReference>
<gene>
    <name evidence="1" type="ORF">COM43_000965</name>
</gene>
<feature type="non-terminal residue" evidence="1">
    <location>
        <position position="75"/>
    </location>
</feature>
<reference evidence="1" key="1">
    <citation type="submission" date="2019-07" db="EMBL/GenBank/DDBJ databases">
        <title>Genome assemblies of Wolbachia strains wAlbA and wAlbB in wild caught Aedes albopictus specimens.</title>
        <authorList>
            <person name="Kulkarni A."/>
            <person name="Yu W."/>
            <person name="Xue R.-D."/>
            <person name="Ma Y."/>
            <person name="Xu J."/>
        </authorList>
    </citation>
    <scope>NUCLEOTIDE SEQUENCE</scope>
    <source>
        <strain evidence="1">FL2016</strain>
    </source>
</reference>
<accession>A0A6H2NUM2</accession>
<dbReference type="EMBL" id="NWVK02000037">
    <property type="protein sequence ID" value="TVS92106.1"/>
    <property type="molecule type" value="Genomic_DNA"/>
</dbReference>
<sequence length="75" mass="8683">MCNTLSSQCLTLESIVLLLWSRTQLYKCCDLKVVSARKDVIPVPRHWDPGILILNECTRWLYNKNWIPVSATCMT</sequence>
<dbReference type="GO" id="GO:0016874">
    <property type="term" value="F:ligase activity"/>
    <property type="evidence" value="ECO:0007669"/>
    <property type="project" value="UniProtKB-KW"/>
</dbReference>
<name>A0A6H2NUM2_WOLPI</name>
<organism evidence="1">
    <name type="scientific">Wolbachia pipientis</name>
    <dbReference type="NCBI Taxonomy" id="955"/>
    <lineage>
        <taxon>Bacteria</taxon>
        <taxon>Pseudomonadati</taxon>
        <taxon>Pseudomonadota</taxon>
        <taxon>Alphaproteobacteria</taxon>
        <taxon>Rickettsiales</taxon>
        <taxon>Anaplasmataceae</taxon>
        <taxon>Wolbachieae</taxon>
        <taxon>Wolbachia</taxon>
    </lineage>
</organism>
<protein>
    <submittedName>
        <fullName evidence="1">Biotin--[acetyl-CoA-carboxylase] ligase</fullName>
    </submittedName>
</protein>
<dbReference type="NCBIfam" id="TIGR02697">
    <property type="entry name" value="WPE_wolbac"/>
    <property type="match status" value="1"/>
</dbReference>
<evidence type="ECO:0000313" key="1">
    <source>
        <dbReference type="EMBL" id="TVS92106.1"/>
    </source>
</evidence>
<proteinExistence type="predicted"/>
<dbReference type="AlphaFoldDB" id="A0A6H2NUM2"/>
<keyword evidence="1" id="KW-0436">Ligase</keyword>
<comment type="caution">
    <text evidence="1">The sequence shown here is derived from an EMBL/GenBank/DDBJ whole genome shotgun (WGS) entry which is preliminary data.</text>
</comment>